<sequence length="100" mass="10795">MSRRFRLRPMVHEVEDGEVWAGVLPDGPILRLGGAAAPLLAVLAEQEDALDAAGIADRMRAEVEGMPEDAEHVIRGFLDQLADLGLVETVDDAPPDQENP</sequence>
<evidence type="ECO:0000313" key="2">
    <source>
        <dbReference type="Proteomes" id="UP000023067"/>
    </source>
</evidence>
<name>Z9JT84_9MICO</name>
<accession>Z9JT84</accession>
<dbReference type="eggNOG" id="ENOG5031E67">
    <property type="taxonomic scope" value="Bacteria"/>
</dbReference>
<organism evidence="1 2">
    <name type="scientific">Brachybacterium phenoliresistens</name>
    <dbReference type="NCBI Taxonomy" id="396014"/>
    <lineage>
        <taxon>Bacteria</taxon>
        <taxon>Bacillati</taxon>
        <taxon>Actinomycetota</taxon>
        <taxon>Actinomycetes</taxon>
        <taxon>Micrococcales</taxon>
        <taxon>Dermabacteraceae</taxon>
        <taxon>Brachybacterium</taxon>
    </lineage>
</organism>
<protein>
    <recommendedName>
        <fullName evidence="3">Pyrroloquinoline quinone biosynthesis protein PqqD</fullName>
    </recommendedName>
</protein>
<reference evidence="1 2" key="1">
    <citation type="submission" date="2014-02" db="EMBL/GenBank/DDBJ databases">
        <title>Genome sequence of Brachybacterium phenoliresistens strain W13A50.</title>
        <authorList>
            <person name="Wang X."/>
        </authorList>
    </citation>
    <scope>NUCLEOTIDE SEQUENCE [LARGE SCALE GENOMIC DNA]</scope>
    <source>
        <strain evidence="1 2">W13A50</strain>
    </source>
</reference>
<gene>
    <name evidence="1" type="ORF">BF93_15330</name>
</gene>
<dbReference type="RefSeq" id="WP_156954075.1">
    <property type="nucleotide sequence ID" value="NZ_BAAAOW010000008.1"/>
</dbReference>
<dbReference type="Proteomes" id="UP000023067">
    <property type="component" value="Unassembled WGS sequence"/>
</dbReference>
<dbReference type="PATRIC" id="fig|396014.3.peg.1406"/>
<proteinExistence type="predicted"/>
<dbReference type="AlphaFoldDB" id="Z9JT84"/>
<dbReference type="HOGENOM" id="CLU_2367305_0_0_11"/>
<dbReference type="EMBL" id="JDYK01000006">
    <property type="protein sequence ID" value="EWS81555.1"/>
    <property type="molecule type" value="Genomic_DNA"/>
</dbReference>
<keyword evidence="2" id="KW-1185">Reference proteome</keyword>
<dbReference type="OrthoDB" id="4794282at2"/>
<evidence type="ECO:0008006" key="3">
    <source>
        <dbReference type="Google" id="ProtNLM"/>
    </source>
</evidence>
<dbReference type="STRING" id="396014.BF93_15330"/>
<comment type="caution">
    <text evidence="1">The sequence shown here is derived from an EMBL/GenBank/DDBJ whole genome shotgun (WGS) entry which is preliminary data.</text>
</comment>
<evidence type="ECO:0000313" key="1">
    <source>
        <dbReference type="EMBL" id="EWS81555.1"/>
    </source>
</evidence>